<evidence type="ECO:0000256" key="14">
    <source>
        <dbReference type="PIRSR" id="PIRSR001365-1"/>
    </source>
</evidence>
<dbReference type="HAMAP" id="MF_00418">
    <property type="entry name" value="DapA"/>
    <property type="match status" value="1"/>
</dbReference>
<evidence type="ECO:0000256" key="12">
    <source>
        <dbReference type="HAMAP-Rule" id="MF_00418"/>
    </source>
</evidence>
<evidence type="ECO:0000256" key="3">
    <source>
        <dbReference type="ARBA" id="ARBA00007592"/>
    </source>
</evidence>
<keyword evidence="17" id="KW-1185">Reference proteome</keyword>
<comment type="pathway">
    <text evidence="2 12">Amino-acid biosynthesis; L-lysine biosynthesis via DAP pathway; (S)-tetrahydrodipicolinate from L-aspartate: step 3/4.</text>
</comment>
<dbReference type="RefSeq" id="WP_010622377.1">
    <property type="nucleotide sequence ID" value="NZ_AZGF01000007.1"/>
</dbReference>
<comment type="caution">
    <text evidence="16">The sequence shown here is derived from an EMBL/GenBank/DDBJ whole genome shotgun (WGS) entry which is preliminary data.</text>
</comment>
<feature type="binding site" evidence="12 15">
    <location>
        <position position="206"/>
    </location>
    <ligand>
        <name>pyruvate</name>
        <dbReference type="ChEBI" id="CHEBI:15361"/>
    </ligand>
</feature>
<dbReference type="PATRIC" id="fig|1423807.3.peg.2324"/>
<dbReference type="InterPro" id="IPR002220">
    <property type="entry name" value="DapA-like"/>
</dbReference>
<evidence type="ECO:0000256" key="8">
    <source>
        <dbReference type="ARBA" id="ARBA00023154"/>
    </source>
</evidence>
<proteinExistence type="inferred from homology"/>
<feature type="site" description="Part of a proton relay during catalysis" evidence="12">
    <location>
        <position position="111"/>
    </location>
</feature>
<reference evidence="16 17" key="1">
    <citation type="journal article" date="2015" name="Genome Announc.">
        <title>Expanding the biotechnology potential of lactobacilli through comparative genomics of 213 strains and associated genera.</title>
        <authorList>
            <person name="Sun Z."/>
            <person name="Harris H.M."/>
            <person name="McCann A."/>
            <person name="Guo C."/>
            <person name="Argimon S."/>
            <person name="Zhang W."/>
            <person name="Yang X."/>
            <person name="Jeffery I.B."/>
            <person name="Cooney J.C."/>
            <person name="Kagawa T.F."/>
            <person name="Liu W."/>
            <person name="Song Y."/>
            <person name="Salvetti E."/>
            <person name="Wrobel A."/>
            <person name="Rasinkangas P."/>
            <person name="Parkhill J."/>
            <person name="Rea M.C."/>
            <person name="O'Sullivan O."/>
            <person name="Ritari J."/>
            <person name="Douillard F.P."/>
            <person name="Paul Ross R."/>
            <person name="Yang R."/>
            <person name="Briner A.E."/>
            <person name="Felis G.E."/>
            <person name="de Vos W.M."/>
            <person name="Barrangou R."/>
            <person name="Klaenhammer T.R."/>
            <person name="Caufield P.W."/>
            <person name="Cui Y."/>
            <person name="Zhang H."/>
            <person name="O'Toole P.W."/>
        </authorList>
    </citation>
    <scope>NUCLEOTIDE SEQUENCE [LARGE SCALE GENOMIC DNA]</scope>
    <source>
        <strain evidence="16 17">DSM 5007</strain>
    </source>
</reference>
<dbReference type="OrthoDB" id="9782828at2"/>
<keyword evidence="10 12" id="KW-0704">Schiff base</keyword>
<feature type="binding site" evidence="12 15">
    <location>
        <position position="48"/>
    </location>
    <ligand>
        <name>pyruvate</name>
        <dbReference type="ChEBI" id="CHEBI:15361"/>
    </ligand>
</feature>
<sequence length="290" mass="31293">MTFENADLMTAIVTPFNDEEQVDFGRLEKLIDHLIDTGSKGFVVGGTTGETPTLTHDEKIELYTRSAEIINSRVPMIVGTGSNNTKETIDFTKEVSAIDGIDAALVVVPYYNKPNQKGMLAHFKAVADASPLPIIMYNIPGRTGVTMSVDTVIELSHHDNIFAVKQCTNVDDLAALVENCANGFLVYSGEDNLALATKEIGGAGVISVASHIFGSEISEMYADVDKGDWKGAAAIQRVLTPKMNALFMYPSPSPVKAALNHVGYEVGGCRLPILPLDTDEQAKLFKILDI</sequence>
<dbReference type="SUPFAM" id="SSF51569">
    <property type="entry name" value="Aldolase"/>
    <property type="match status" value="1"/>
</dbReference>
<gene>
    <name evidence="12" type="primary">dapA</name>
    <name evidence="16" type="ORF">FD16_GL002258</name>
</gene>
<dbReference type="PRINTS" id="PR00146">
    <property type="entry name" value="DHPICSNTHASE"/>
</dbReference>
<dbReference type="PROSITE" id="PS00666">
    <property type="entry name" value="DHDPS_2"/>
    <property type="match status" value="1"/>
</dbReference>
<evidence type="ECO:0000256" key="9">
    <source>
        <dbReference type="ARBA" id="ARBA00023239"/>
    </source>
</evidence>
<dbReference type="STRING" id="1423807.FD16_GL002258"/>
<dbReference type="AlphaFoldDB" id="A0A0R1W9P1"/>
<dbReference type="GO" id="GO:0005829">
    <property type="term" value="C:cytosol"/>
    <property type="evidence" value="ECO:0007669"/>
    <property type="project" value="TreeGrafter"/>
</dbReference>
<evidence type="ECO:0000256" key="7">
    <source>
        <dbReference type="ARBA" id="ARBA00022915"/>
    </source>
</evidence>
<keyword evidence="8 12" id="KW-0457">Lysine biosynthesis</keyword>
<comment type="similarity">
    <text evidence="3 12 13">Belongs to the DapA family.</text>
</comment>
<dbReference type="GO" id="GO:0019877">
    <property type="term" value="P:diaminopimelate biosynthetic process"/>
    <property type="evidence" value="ECO:0007669"/>
    <property type="project" value="UniProtKB-UniRule"/>
</dbReference>
<dbReference type="EC" id="4.3.3.7" evidence="4 12"/>
<dbReference type="InterPro" id="IPR020625">
    <property type="entry name" value="Schiff_base-form_aldolases_AS"/>
</dbReference>
<dbReference type="PANTHER" id="PTHR12128">
    <property type="entry name" value="DIHYDRODIPICOLINATE SYNTHASE"/>
    <property type="match status" value="1"/>
</dbReference>
<dbReference type="GO" id="GO:0009089">
    <property type="term" value="P:lysine biosynthetic process via diaminopimelate"/>
    <property type="evidence" value="ECO:0007669"/>
    <property type="project" value="UniProtKB-UniRule"/>
</dbReference>
<name>A0A0R1W9P1_9LACO</name>
<comment type="subunit">
    <text evidence="12">Homotetramer; dimer of dimers.</text>
</comment>
<dbReference type="SMART" id="SM01130">
    <property type="entry name" value="DHDPS"/>
    <property type="match status" value="1"/>
</dbReference>
<evidence type="ECO:0000256" key="11">
    <source>
        <dbReference type="ARBA" id="ARBA00047836"/>
    </source>
</evidence>
<evidence type="ECO:0000256" key="15">
    <source>
        <dbReference type="PIRSR" id="PIRSR001365-2"/>
    </source>
</evidence>
<evidence type="ECO:0000256" key="13">
    <source>
        <dbReference type="PIRNR" id="PIRNR001365"/>
    </source>
</evidence>
<organism evidence="16 17">
    <name type="scientific">Paucilactobacillus suebicus DSM 5007 = KCTC 3549</name>
    <dbReference type="NCBI Taxonomy" id="1423807"/>
    <lineage>
        <taxon>Bacteria</taxon>
        <taxon>Bacillati</taxon>
        <taxon>Bacillota</taxon>
        <taxon>Bacilli</taxon>
        <taxon>Lactobacillales</taxon>
        <taxon>Lactobacillaceae</taxon>
        <taxon>Paucilactobacillus</taxon>
    </lineage>
</organism>
<dbReference type="NCBIfam" id="TIGR00674">
    <property type="entry name" value="dapA"/>
    <property type="match status" value="1"/>
</dbReference>
<feature type="active site" description="Schiff-base intermediate with substrate" evidence="12 14">
    <location>
        <position position="165"/>
    </location>
</feature>
<dbReference type="PANTHER" id="PTHR12128:SF66">
    <property type="entry name" value="4-HYDROXY-2-OXOGLUTARATE ALDOLASE, MITOCHONDRIAL"/>
    <property type="match status" value="1"/>
</dbReference>
<evidence type="ECO:0000256" key="6">
    <source>
        <dbReference type="ARBA" id="ARBA00022605"/>
    </source>
</evidence>
<dbReference type="GO" id="GO:0008840">
    <property type="term" value="F:4-hydroxy-tetrahydrodipicolinate synthase activity"/>
    <property type="evidence" value="ECO:0007669"/>
    <property type="project" value="UniProtKB-UniRule"/>
</dbReference>
<dbReference type="CDD" id="cd00950">
    <property type="entry name" value="DHDPS"/>
    <property type="match status" value="1"/>
</dbReference>
<dbReference type="UniPathway" id="UPA00034">
    <property type="reaction ID" value="UER00017"/>
</dbReference>
<evidence type="ECO:0000256" key="1">
    <source>
        <dbReference type="ARBA" id="ARBA00003294"/>
    </source>
</evidence>
<comment type="function">
    <text evidence="1 12">Catalyzes the condensation of (S)-aspartate-beta-semialdehyde [(S)-ASA] and pyruvate to 4-hydroxy-tetrahydrodipicolinate (HTPA).</text>
</comment>
<keyword evidence="6 12" id="KW-0028">Amino-acid biosynthesis</keyword>
<dbReference type="eggNOG" id="COG0329">
    <property type="taxonomic scope" value="Bacteria"/>
</dbReference>
<evidence type="ECO:0000256" key="5">
    <source>
        <dbReference type="ARBA" id="ARBA00022490"/>
    </source>
</evidence>
<dbReference type="Proteomes" id="UP000051820">
    <property type="component" value="Unassembled WGS sequence"/>
</dbReference>
<evidence type="ECO:0000256" key="2">
    <source>
        <dbReference type="ARBA" id="ARBA00005120"/>
    </source>
</evidence>
<evidence type="ECO:0000256" key="4">
    <source>
        <dbReference type="ARBA" id="ARBA00012086"/>
    </source>
</evidence>
<evidence type="ECO:0000313" key="16">
    <source>
        <dbReference type="EMBL" id="KRM12507.1"/>
    </source>
</evidence>
<keyword evidence="5 12" id="KW-0963">Cytoplasm</keyword>
<comment type="catalytic activity">
    <reaction evidence="11 12">
        <text>L-aspartate 4-semialdehyde + pyruvate = (2S,4S)-4-hydroxy-2,3,4,5-tetrahydrodipicolinate + H2O + H(+)</text>
        <dbReference type="Rhea" id="RHEA:34171"/>
        <dbReference type="ChEBI" id="CHEBI:15361"/>
        <dbReference type="ChEBI" id="CHEBI:15377"/>
        <dbReference type="ChEBI" id="CHEBI:15378"/>
        <dbReference type="ChEBI" id="CHEBI:67139"/>
        <dbReference type="ChEBI" id="CHEBI:537519"/>
        <dbReference type="EC" id="4.3.3.7"/>
    </reaction>
</comment>
<protein>
    <recommendedName>
        <fullName evidence="4 12">4-hydroxy-tetrahydrodipicolinate synthase</fullName>
        <shortName evidence="12">HTPA synthase</shortName>
        <ecNumber evidence="4 12">4.3.3.7</ecNumber>
    </recommendedName>
</protein>
<keyword evidence="9 12" id="KW-0456">Lyase</keyword>
<comment type="subcellular location">
    <subcellularLocation>
        <location evidence="12">Cytoplasm</location>
    </subcellularLocation>
</comment>
<dbReference type="Pfam" id="PF00701">
    <property type="entry name" value="DHDPS"/>
    <property type="match status" value="1"/>
</dbReference>
<evidence type="ECO:0000256" key="10">
    <source>
        <dbReference type="ARBA" id="ARBA00023270"/>
    </source>
</evidence>
<feature type="active site" description="Proton donor/acceptor" evidence="12 14">
    <location>
        <position position="137"/>
    </location>
</feature>
<feature type="site" description="Part of a proton relay during catalysis" evidence="12">
    <location>
        <position position="47"/>
    </location>
</feature>
<evidence type="ECO:0000313" key="17">
    <source>
        <dbReference type="Proteomes" id="UP000051820"/>
    </source>
</evidence>
<dbReference type="InterPro" id="IPR005263">
    <property type="entry name" value="DapA"/>
</dbReference>
<accession>A0A0R1W9P1</accession>
<dbReference type="PIRSF" id="PIRSF001365">
    <property type="entry name" value="DHDPS"/>
    <property type="match status" value="1"/>
</dbReference>
<keyword evidence="7 12" id="KW-0220">Diaminopimelate biosynthesis</keyword>
<dbReference type="InterPro" id="IPR013785">
    <property type="entry name" value="Aldolase_TIM"/>
</dbReference>
<comment type="caution">
    <text evidence="12">Was originally thought to be a dihydrodipicolinate synthase (DHDPS), catalyzing the condensation of (S)-aspartate-beta-semialdehyde [(S)-ASA] and pyruvate to dihydrodipicolinate (DHDP). However, it was shown in E.coli that the product of the enzymatic reaction is not dihydrodipicolinate but in fact (4S)-4-hydroxy-2,3,4,5-tetrahydro-(2S)-dipicolinic acid (HTPA), and that the consecutive dehydration reaction leading to DHDP is not spontaneous but catalyzed by DapB.</text>
</comment>
<dbReference type="Gene3D" id="3.20.20.70">
    <property type="entry name" value="Aldolase class I"/>
    <property type="match status" value="1"/>
</dbReference>
<dbReference type="EMBL" id="AZGF01000007">
    <property type="protein sequence ID" value="KRM12507.1"/>
    <property type="molecule type" value="Genomic_DNA"/>
</dbReference>